<name>A0A2P4QKH4_RHIID</name>
<protein>
    <submittedName>
        <fullName evidence="1">Uncharacterized protein</fullName>
    </submittedName>
</protein>
<keyword evidence="2" id="KW-1185">Reference proteome</keyword>
<reference evidence="1 2" key="2">
    <citation type="journal article" date="2018" name="New Phytol.">
        <title>High intraspecific genome diversity in the model arbuscular mycorrhizal symbiont Rhizophagus irregularis.</title>
        <authorList>
            <person name="Chen E.C.H."/>
            <person name="Morin E."/>
            <person name="Beaudet D."/>
            <person name="Noel J."/>
            <person name="Yildirir G."/>
            <person name="Ndikumana S."/>
            <person name="Charron P."/>
            <person name="St-Onge C."/>
            <person name="Giorgi J."/>
            <person name="Kruger M."/>
            <person name="Marton T."/>
            <person name="Ropars J."/>
            <person name="Grigoriev I.V."/>
            <person name="Hainaut M."/>
            <person name="Henrissat B."/>
            <person name="Roux C."/>
            <person name="Martin F."/>
            <person name="Corradi N."/>
        </authorList>
    </citation>
    <scope>NUCLEOTIDE SEQUENCE [LARGE SCALE GENOMIC DNA]</scope>
    <source>
        <strain evidence="1 2">DAOM 197198</strain>
    </source>
</reference>
<organism evidence="1 2">
    <name type="scientific">Rhizophagus irregularis (strain DAOM 181602 / DAOM 197198 / MUCL 43194)</name>
    <name type="common">Arbuscular mycorrhizal fungus</name>
    <name type="synonym">Glomus intraradices</name>
    <dbReference type="NCBI Taxonomy" id="747089"/>
    <lineage>
        <taxon>Eukaryota</taxon>
        <taxon>Fungi</taxon>
        <taxon>Fungi incertae sedis</taxon>
        <taxon>Mucoromycota</taxon>
        <taxon>Glomeromycotina</taxon>
        <taxon>Glomeromycetes</taxon>
        <taxon>Glomerales</taxon>
        <taxon>Glomeraceae</taxon>
        <taxon>Rhizophagus</taxon>
    </lineage>
</organism>
<dbReference type="AlphaFoldDB" id="A0A2P4QKH4"/>
<comment type="caution">
    <text evidence="1">The sequence shown here is derived from an EMBL/GenBank/DDBJ whole genome shotgun (WGS) entry which is preliminary data.</text>
</comment>
<evidence type="ECO:0000313" key="1">
    <source>
        <dbReference type="EMBL" id="POG78133.1"/>
    </source>
</evidence>
<evidence type="ECO:0000313" key="2">
    <source>
        <dbReference type="Proteomes" id="UP000018888"/>
    </source>
</evidence>
<sequence>MPKLSVSAFLHVKPKGNTPEPIILALLHFISDLAWHRSSSRAKPDCSSARAGSCRALAINALCRLASNEFGVVGIQIAGLDMRLNVLALNEKPPRNTSQSSTVSTPPDNSIIKYTKPSCPDVECLIDVESTLVRCYLDSHNVCMMPDRHLFDVISMFT</sequence>
<dbReference type="EMBL" id="AUPC02000035">
    <property type="protein sequence ID" value="POG78133.1"/>
    <property type="molecule type" value="Genomic_DNA"/>
</dbReference>
<dbReference type="Proteomes" id="UP000018888">
    <property type="component" value="Unassembled WGS sequence"/>
</dbReference>
<proteinExistence type="predicted"/>
<reference evidence="1 2" key="1">
    <citation type="journal article" date="2013" name="Proc. Natl. Acad. Sci. U.S.A.">
        <title>Genome of an arbuscular mycorrhizal fungus provides insight into the oldest plant symbiosis.</title>
        <authorList>
            <person name="Tisserant E."/>
            <person name="Malbreil M."/>
            <person name="Kuo A."/>
            <person name="Kohler A."/>
            <person name="Symeonidi A."/>
            <person name="Balestrini R."/>
            <person name="Charron P."/>
            <person name="Duensing N."/>
            <person name="Frei Dit Frey N."/>
            <person name="Gianinazzi-Pearson V."/>
            <person name="Gilbert L.B."/>
            <person name="Handa Y."/>
            <person name="Herr J.R."/>
            <person name="Hijri M."/>
            <person name="Koul R."/>
            <person name="Kawaguchi M."/>
            <person name="Krajinski F."/>
            <person name="Lammers P.J."/>
            <person name="Masclaux F.G."/>
            <person name="Murat C."/>
            <person name="Morin E."/>
            <person name="Ndikumana S."/>
            <person name="Pagni M."/>
            <person name="Petitpierre D."/>
            <person name="Requena N."/>
            <person name="Rosikiewicz P."/>
            <person name="Riley R."/>
            <person name="Saito K."/>
            <person name="San Clemente H."/>
            <person name="Shapiro H."/>
            <person name="van Tuinen D."/>
            <person name="Becard G."/>
            <person name="Bonfante P."/>
            <person name="Paszkowski U."/>
            <person name="Shachar-Hill Y.Y."/>
            <person name="Tuskan G.A."/>
            <person name="Young P.W."/>
            <person name="Sanders I.R."/>
            <person name="Henrissat B."/>
            <person name="Rensing S.A."/>
            <person name="Grigoriev I.V."/>
            <person name="Corradi N."/>
            <person name="Roux C."/>
            <person name="Martin F."/>
        </authorList>
    </citation>
    <scope>NUCLEOTIDE SEQUENCE [LARGE SCALE GENOMIC DNA]</scope>
    <source>
        <strain evidence="1 2">DAOM 197198</strain>
    </source>
</reference>
<accession>A0A2P4QKH4</accession>
<gene>
    <name evidence="1" type="ORF">GLOIN_2v1767200</name>
</gene>